<gene>
    <name evidence="1" type="ORF">CCS01_14640</name>
</gene>
<dbReference type="EMBL" id="NHRY01000148">
    <property type="protein sequence ID" value="PPQ33368.1"/>
    <property type="molecule type" value="Genomic_DNA"/>
</dbReference>
<dbReference type="OrthoDB" id="9763676at2"/>
<dbReference type="PANTHER" id="PTHR35370:SF1">
    <property type="entry name" value="TYPE VI SECRETION SYSTEM COMPONENT TSSF1"/>
    <property type="match status" value="1"/>
</dbReference>
<proteinExistence type="predicted"/>
<name>A0A2S6NFG6_RHOGL</name>
<dbReference type="AlphaFoldDB" id="A0A2S6NFG6"/>
<evidence type="ECO:0000313" key="1">
    <source>
        <dbReference type="EMBL" id="PPQ33368.1"/>
    </source>
</evidence>
<comment type="caution">
    <text evidence="1">The sequence shown here is derived from an EMBL/GenBank/DDBJ whole genome shotgun (WGS) entry which is preliminary data.</text>
</comment>
<organism evidence="1 2">
    <name type="scientific">Rhodopila globiformis</name>
    <name type="common">Rhodopseudomonas globiformis</name>
    <dbReference type="NCBI Taxonomy" id="1071"/>
    <lineage>
        <taxon>Bacteria</taxon>
        <taxon>Pseudomonadati</taxon>
        <taxon>Pseudomonadota</taxon>
        <taxon>Alphaproteobacteria</taxon>
        <taxon>Acetobacterales</taxon>
        <taxon>Acetobacteraceae</taxon>
        <taxon>Rhodopila</taxon>
    </lineage>
</organism>
<keyword evidence="2" id="KW-1185">Reference proteome</keyword>
<dbReference type="Pfam" id="PF05947">
    <property type="entry name" value="T6SS_TssF"/>
    <property type="match status" value="1"/>
</dbReference>
<sequence length="616" mass="67216">MSETLLPYYDRELNAIKQLAGEFAEAHPKIAGRLRLSPDGVDDPHVLRLLEGMAFLAARVQHRLDDEFPELTDALLGLLYPHYLAPVPSCMVAQLACQPDLLTPARLPAGLAVDTEPVRGETLRYRTTTPVTLWPVTVEAVRLSGQPIVAPANPAAAGAAAVLRITLACLVPEVTFSQLAIDRLRFFLRGPPNQTLPLYELVCGHVISVALADTAADASPVILPPGAVQPGGFGPDEALLPWSARGFSGFRLMTEYFAFPEKFLFIDIGELDRKTLLPCGNRLEIFLYLDRPAPELERTVGQQSLALGCTPLVNLFPQRCEPIPLTHTDIEYRLEPDARRPRATEVWGVERVRETLPDGTQRPWYPFHRLTESAIRTEIAGGHYHVARREAAFGVPGTEVFLAPHDPGFDPAAAADTVLSVDALCLNRDLPTDLPFGGGHPTLRLVEGIAAVSAITAVSPATNTLRPPLRDRKFWHLISHLSLGHLSVTGGPDGAAVLKEILRLYDLRNTAETRAAIDAITAISSQPGVARAPEPPQTGQHRRRVPPVFCRGLDITLELEPRAWQVGGLFLLASILERFFALNATINSFTRTRIVLRGRPGDAASWPARSGTRLLG</sequence>
<reference evidence="1 2" key="1">
    <citation type="journal article" date="2018" name="Arch. Microbiol.">
        <title>New insights into the metabolic potential of the phototrophic purple bacterium Rhodopila globiformis DSM 161(T) from its draft genome sequence and evidence for a vanadium-dependent nitrogenase.</title>
        <authorList>
            <person name="Imhoff J.F."/>
            <person name="Rahn T."/>
            <person name="Kunzel S."/>
            <person name="Neulinger S.C."/>
        </authorList>
    </citation>
    <scope>NUCLEOTIDE SEQUENCE [LARGE SCALE GENOMIC DNA]</scope>
    <source>
        <strain evidence="1 2">DSM 161</strain>
    </source>
</reference>
<dbReference type="NCBIfam" id="TIGR03359">
    <property type="entry name" value="VI_chp_6"/>
    <property type="match status" value="1"/>
</dbReference>
<dbReference type="PIRSF" id="PIRSF028304">
    <property type="entry name" value="UCP028304"/>
    <property type="match status" value="1"/>
</dbReference>
<protein>
    <submittedName>
        <fullName evidence="1">Type VI secretion system protein ImpG</fullName>
    </submittedName>
</protein>
<dbReference type="InterPro" id="IPR010272">
    <property type="entry name" value="T6SS_TssF"/>
</dbReference>
<dbReference type="PANTHER" id="PTHR35370">
    <property type="entry name" value="CYTOPLASMIC PROTEIN-RELATED-RELATED"/>
    <property type="match status" value="1"/>
</dbReference>
<evidence type="ECO:0000313" key="2">
    <source>
        <dbReference type="Proteomes" id="UP000239724"/>
    </source>
</evidence>
<dbReference type="RefSeq" id="WP_104519580.1">
    <property type="nucleotide sequence ID" value="NZ_NHRY01000148.1"/>
</dbReference>
<accession>A0A2S6NFG6</accession>
<dbReference type="Proteomes" id="UP000239724">
    <property type="component" value="Unassembled WGS sequence"/>
</dbReference>